<evidence type="ECO:0000313" key="2">
    <source>
        <dbReference type="Proteomes" id="UP000091967"/>
    </source>
</evidence>
<evidence type="ECO:0000313" key="1">
    <source>
        <dbReference type="EMBL" id="OBS20298.1"/>
    </source>
</evidence>
<comment type="caution">
    <text evidence="1">The sequence shown here is derived from an EMBL/GenBank/DDBJ whole genome shotgun (WGS) entry which is preliminary data.</text>
</comment>
<organism evidence="1 2">
    <name type="scientific">Fusarium poae</name>
    <dbReference type="NCBI Taxonomy" id="36050"/>
    <lineage>
        <taxon>Eukaryota</taxon>
        <taxon>Fungi</taxon>
        <taxon>Dikarya</taxon>
        <taxon>Ascomycota</taxon>
        <taxon>Pezizomycotina</taxon>
        <taxon>Sordariomycetes</taxon>
        <taxon>Hypocreomycetidae</taxon>
        <taxon>Hypocreales</taxon>
        <taxon>Nectriaceae</taxon>
        <taxon>Fusarium</taxon>
    </lineage>
</organism>
<protein>
    <submittedName>
        <fullName evidence="1">Uncharacterized protein</fullName>
    </submittedName>
</protein>
<dbReference type="OMA" id="TESKCAF"/>
<dbReference type="EMBL" id="LYXU01000003">
    <property type="protein sequence ID" value="OBS20298.1"/>
    <property type="molecule type" value="Genomic_DNA"/>
</dbReference>
<accession>A0A1B8AIH5</accession>
<reference evidence="1 2" key="1">
    <citation type="submission" date="2016-06" db="EMBL/GenBank/DDBJ databases">
        <title>Living apart together: crosstalk between the core and supernumerary genomes in a fungal plant pathogen.</title>
        <authorList>
            <person name="Vanheule A."/>
            <person name="Audenaert K."/>
            <person name="Warris S."/>
            <person name="Van De Geest H."/>
            <person name="Schijlen E."/>
            <person name="Hofte M."/>
            <person name="De Saeger S."/>
            <person name="Haesaert G."/>
            <person name="Waalwijk C."/>
            <person name="Van Der Lee T."/>
        </authorList>
    </citation>
    <scope>NUCLEOTIDE SEQUENCE [LARGE SCALE GENOMIC DNA]</scope>
    <source>
        <strain evidence="1 2">2516</strain>
    </source>
</reference>
<gene>
    <name evidence="1" type="ORF">FPOA_06675</name>
</gene>
<sequence>MKEGEDPLSALVTLVVVNYRKYSRGPYRVNDALEKAEQADESSTERILVEKSQLAWRAYLAAKKTISTDRGYSGKADLTRLLNHLNAQPIHRRRDFADELASAMENVEVNASTQGAKRRRIAIEASVQPTAITSNADTSLIDTDLSVTEQIPDLSASRDVYVGAPLEPAEELFHDQFWDSVERTQSKEQPGVLLADISMLFQQGYIREHFGCQMEIGIAKEKVTDLAFQYFGVKLEIKDGVRSVCYPGGGKIEPDPSIKLRACQRDLSGIFRGDLYEGAHTSPIYQREKIERRNRTDGVSMTISNQAKEGAKITVFLGEWRASAIKKNFYG</sequence>
<dbReference type="AlphaFoldDB" id="A0A1B8AIH5"/>
<dbReference type="Proteomes" id="UP000091967">
    <property type="component" value="Unassembled WGS sequence"/>
</dbReference>
<proteinExistence type="predicted"/>
<name>A0A1B8AIH5_FUSPO</name>
<keyword evidence="2" id="KW-1185">Reference proteome</keyword>
<dbReference type="STRING" id="36050.A0A1B8AIH5"/>